<dbReference type="CDD" id="cd04590">
    <property type="entry name" value="CBS_pair_CorC_HlyC_assoc"/>
    <property type="match status" value="1"/>
</dbReference>
<comment type="similarity">
    <text evidence="2">Belongs to the UPF0053 family.</text>
</comment>
<evidence type="ECO:0000256" key="11">
    <source>
        <dbReference type="SAM" id="Phobius"/>
    </source>
</evidence>
<dbReference type="SUPFAM" id="SSF54631">
    <property type="entry name" value="CBS-domain pair"/>
    <property type="match status" value="1"/>
</dbReference>
<evidence type="ECO:0000259" key="12">
    <source>
        <dbReference type="PROSITE" id="PS51371"/>
    </source>
</evidence>
<keyword evidence="6 11" id="KW-1133">Transmembrane helix</keyword>
<evidence type="ECO:0000256" key="10">
    <source>
        <dbReference type="SAM" id="MobiDB-lite"/>
    </source>
</evidence>
<dbReference type="SMART" id="SM01091">
    <property type="entry name" value="CorC_HlyC"/>
    <property type="match status" value="1"/>
</dbReference>
<dbReference type="Gene3D" id="3.10.580.10">
    <property type="entry name" value="CBS-domain"/>
    <property type="match status" value="1"/>
</dbReference>
<dbReference type="InterPro" id="IPR016169">
    <property type="entry name" value="FAD-bd_PCMH_sub2"/>
</dbReference>
<dbReference type="Pfam" id="PF00571">
    <property type="entry name" value="CBS"/>
    <property type="match status" value="2"/>
</dbReference>
<keyword evidence="7 9" id="KW-0129">CBS domain</keyword>
<feature type="domain" description="CBS" evidence="12">
    <location>
        <begin position="219"/>
        <end position="281"/>
    </location>
</feature>
<dbReference type="RefSeq" id="WP_416343050.1">
    <property type="nucleotide sequence ID" value="NZ_JALQCY010000002.1"/>
</dbReference>
<keyword evidence="14" id="KW-1185">Reference proteome</keyword>
<keyword evidence="8 11" id="KW-0472">Membrane</keyword>
<dbReference type="InterPro" id="IPR036318">
    <property type="entry name" value="FAD-bd_PCMH-like_sf"/>
</dbReference>
<keyword evidence="3" id="KW-1003">Cell membrane</keyword>
<name>A0ABT0J135_9MICO</name>
<comment type="caution">
    <text evidence="13">The sequence shown here is derived from an EMBL/GenBank/DDBJ whole genome shotgun (WGS) entry which is preliminary data.</text>
</comment>
<evidence type="ECO:0000256" key="1">
    <source>
        <dbReference type="ARBA" id="ARBA00004651"/>
    </source>
</evidence>
<accession>A0ABT0J135</accession>
<evidence type="ECO:0000256" key="3">
    <source>
        <dbReference type="ARBA" id="ARBA00022475"/>
    </source>
</evidence>
<evidence type="ECO:0000313" key="13">
    <source>
        <dbReference type="EMBL" id="MCK9793184.1"/>
    </source>
</evidence>
<keyword evidence="4 11" id="KW-0812">Transmembrane</keyword>
<evidence type="ECO:0000256" key="9">
    <source>
        <dbReference type="PROSITE-ProRule" id="PRU00703"/>
    </source>
</evidence>
<evidence type="ECO:0000313" key="14">
    <source>
        <dbReference type="Proteomes" id="UP001651050"/>
    </source>
</evidence>
<dbReference type="PROSITE" id="PS51371">
    <property type="entry name" value="CBS"/>
    <property type="match status" value="2"/>
</dbReference>
<dbReference type="Pfam" id="PF03471">
    <property type="entry name" value="CorC_HlyC"/>
    <property type="match status" value="1"/>
</dbReference>
<dbReference type="SMART" id="SM00116">
    <property type="entry name" value="CBS"/>
    <property type="match status" value="2"/>
</dbReference>
<dbReference type="Pfam" id="PF01595">
    <property type="entry name" value="CNNM"/>
    <property type="match status" value="1"/>
</dbReference>
<feature type="compositionally biased region" description="Basic and acidic residues" evidence="10">
    <location>
        <begin position="157"/>
        <end position="179"/>
    </location>
</feature>
<evidence type="ECO:0000256" key="5">
    <source>
        <dbReference type="ARBA" id="ARBA00022737"/>
    </source>
</evidence>
<keyword evidence="5" id="KW-0677">Repeat</keyword>
<dbReference type="Proteomes" id="UP001651050">
    <property type="component" value="Unassembled WGS sequence"/>
</dbReference>
<evidence type="ECO:0000256" key="6">
    <source>
        <dbReference type="ARBA" id="ARBA00022989"/>
    </source>
</evidence>
<protein>
    <submittedName>
        <fullName evidence="13">Hemolysin family protein</fullName>
    </submittedName>
</protein>
<dbReference type="PANTHER" id="PTHR22777:SF32">
    <property type="entry name" value="UPF0053 INNER MEMBRANE PROTEIN YFJD"/>
    <property type="match status" value="1"/>
</dbReference>
<feature type="domain" description="CBS" evidence="12">
    <location>
        <begin position="286"/>
        <end position="343"/>
    </location>
</feature>
<feature type="region of interest" description="Disordered" evidence="10">
    <location>
        <begin position="426"/>
        <end position="458"/>
    </location>
</feature>
<gene>
    <name evidence="13" type="ORF">M1843_05420</name>
</gene>
<dbReference type="SUPFAM" id="SSF56176">
    <property type="entry name" value="FAD-binding/transporter-associated domain-like"/>
    <property type="match status" value="1"/>
</dbReference>
<proteinExistence type="inferred from homology"/>
<dbReference type="Gene3D" id="3.30.465.10">
    <property type="match status" value="1"/>
</dbReference>
<evidence type="ECO:0000256" key="7">
    <source>
        <dbReference type="ARBA" id="ARBA00023122"/>
    </source>
</evidence>
<dbReference type="InterPro" id="IPR005170">
    <property type="entry name" value="Transptr-assoc_dom"/>
</dbReference>
<feature type="transmembrane region" description="Helical" evidence="11">
    <location>
        <begin position="105"/>
        <end position="126"/>
    </location>
</feature>
<evidence type="ECO:0000256" key="8">
    <source>
        <dbReference type="ARBA" id="ARBA00023136"/>
    </source>
</evidence>
<dbReference type="InterPro" id="IPR000644">
    <property type="entry name" value="CBS_dom"/>
</dbReference>
<dbReference type="InterPro" id="IPR044751">
    <property type="entry name" value="Ion_transp-like_CBS"/>
</dbReference>
<dbReference type="PANTHER" id="PTHR22777">
    <property type="entry name" value="HEMOLYSIN-RELATED"/>
    <property type="match status" value="1"/>
</dbReference>
<sequence length="458" mass="48569">MDGPELLLALVAAVALGLAGMLSAGEAAVLRTTRTSVADAVVEAETSEDLTPAARRTRLARLRAVQGLVVDPPASVAAFALVRVFAETVALAAATLMIADWFDSWWQVLLAAAVVGLVAGVVFVRLSPRALGLRRPLPVLVALAGPLSAVHRGAARLTDRTTDRGAGRATERDGEHDPGEDALREMAERVRDNEAIEDAERELIRSVVQLGGTLTREVMVPRTDMVTVAARTPLRKVMRLFLRSGYSRVPVVGDEVDDLVGVAYLKDVARVLESEPDAGDRPVVEVAREAVFVPESKPADELLREMQASRSHIAVVVDEYGGIAGLVTVEDVIEELVGELTDEHDTAPVVEPEELGDGTTFLVSARMPVDELGELFDLRLDDDDVDTAGGLLAKALGKVPLTGATADVGGLHLVADRVEGRRKQLATLRVSRATPTSQDDPAAGGSHAAPPDQKEAHA</sequence>
<organism evidence="13 14">
    <name type="scientific">Isoptericola peretonis</name>
    <dbReference type="NCBI Taxonomy" id="2918523"/>
    <lineage>
        <taxon>Bacteria</taxon>
        <taxon>Bacillati</taxon>
        <taxon>Actinomycetota</taxon>
        <taxon>Actinomycetes</taxon>
        <taxon>Micrococcales</taxon>
        <taxon>Promicromonosporaceae</taxon>
        <taxon>Isoptericola</taxon>
    </lineage>
</organism>
<evidence type="ECO:0000256" key="4">
    <source>
        <dbReference type="ARBA" id="ARBA00022692"/>
    </source>
</evidence>
<evidence type="ECO:0000256" key="2">
    <source>
        <dbReference type="ARBA" id="ARBA00006337"/>
    </source>
</evidence>
<dbReference type="InterPro" id="IPR046342">
    <property type="entry name" value="CBS_dom_sf"/>
</dbReference>
<feature type="region of interest" description="Disordered" evidence="10">
    <location>
        <begin position="154"/>
        <end position="179"/>
    </location>
</feature>
<comment type="subcellular location">
    <subcellularLocation>
        <location evidence="1">Cell membrane</location>
        <topology evidence="1">Multi-pass membrane protein</topology>
    </subcellularLocation>
</comment>
<dbReference type="InterPro" id="IPR002550">
    <property type="entry name" value="CNNM"/>
</dbReference>
<reference evidence="13 14" key="1">
    <citation type="submission" date="2022-02" db="EMBL/GenBank/DDBJ databases">
        <title>The car tank lid bacteriome: a reservoir of bacteria with potential in bioremediation of fuel.</title>
        <authorList>
            <person name="Vidal-Verdu A."/>
            <person name="Gomez-Martinez D."/>
            <person name="Latorre-Perez A."/>
            <person name="Pereto J."/>
            <person name="Porcar M."/>
        </authorList>
    </citation>
    <scope>NUCLEOTIDE SEQUENCE [LARGE SCALE GENOMIC DNA]</scope>
    <source>
        <strain evidence="13 14">4D.3</strain>
    </source>
</reference>
<dbReference type="EMBL" id="JALQCY010000002">
    <property type="protein sequence ID" value="MCK9793184.1"/>
    <property type="molecule type" value="Genomic_DNA"/>
</dbReference>